<protein>
    <recommendedName>
        <fullName evidence="2">PD-(D/E)XK nuclease-like domain-containing protein</fullName>
    </recommendedName>
</protein>
<dbReference type="InterPro" id="IPR046797">
    <property type="entry name" value="PDDEXK_12"/>
</dbReference>
<dbReference type="OrthoDB" id="4161186at2759"/>
<feature type="compositionally biased region" description="Low complexity" evidence="1">
    <location>
        <begin position="130"/>
        <end position="143"/>
    </location>
</feature>
<dbReference type="Proteomes" id="UP000078576">
    <property type="component" value="Unassembled WGS sequence"/>
</dbReference>
<sequence length="462" mass="50313">MDMQSWLRGGPYHTLPLRLLSRPTPARAANNDNNNNSPGSGRGPMPALAQPRAQQQEGHGLKRKRRSPEACPTDVVDQLHTDTTAAPNRAMISEEAQTYLEAIDSHISTLMDARSRLGHGGMPPSPEPIPSTSSRARSATSIDDSGDADSGDAGPSVSRPQSSVAPRVQGLVTPPNEPFIVRREMHPMHPAIPPTLSAVMSKITNSDWKHDPHYPALSLDRMVALCQRARGCPDPTSSAESRNTTVHNAILETALGTHAFDVLPVQLRPPPGPGQASWPLPCTLITMNAGHGQAQVLAHGVRFLSQVHDRNGLLGAELQIGITQAGHWDKLASEALAHAQARARAQAQLRARPWSQPWVAGKAPARSPPKLPDFLPGIIAQGHEWRFVVWTTKRIGSTDAVVGIYQIVHCLRHVNSWCREVYWPWYRDNTREVGEDAFDSRAALEEYCRVLAAAAGEWPAAM</sequence>
<dbReference type="EMBL" id="KN714695">
    <property type="protein sequence ID" value="KUI57015.1"/>
    <property type="molecule type" value="Genomic_DNA"/>
</dbReference>
<evidence type="ECO:0000313" key="3">
    <source>
        <dbReference type="EMBL" id="KUI57015.1"/>
    </source>
</evidence>
<name>A0A194UZ96_CYTMA</name>
<keyword evidence="4" id="KW-1185">Reference proteome</keyword>
<accession>A0A194UZ96</accession>
<evidence type="ECO:0000259" key="2">
    <source>
        <dbReference type="Pfam" id="PF20516"/>
    </source>
</evidence>
<proteinExistence type="predicted"/>
<feature type="domain" description="PD-(D/E)XK nuclease-like" evidence="2">
    <location>
        <begin position="315"/>
        <end position="423"/>
    </location>
</feature>
<evidence type="ECO:0000313" key="4">
    <source>
        <dbReference type="Proteomes" id="UP000078576"/>
    </source>
</evidence>
<feature type="compositionally biased region" description="Low complexity" evidence="1">
    <location>
        <begin position="14"/>
        <end position="39"/>
    </location>
</feature>
<feature type="region of interest" description="Disordered" evidence="1">
    <location>
        <begin position="1"/>
        <end position="89"/>
    </location>
</feature>
<organism evidence="3 4">
    <name type="scientific">Cytospora mali</name>
    <name type="common">Apple Valsa canker fungus</name>
    <name type="synonym">Valsa mali</name>
    <dbReference type="NCBI Taxonomy" id="578113"/>
    <lineage>
        <taxon>Eukaryota</taxon>
        <taxon>Fungi</taxon>
        <taxon>Dikarya</taxon>
        <taxon>Ascomycota</taxon>
        <taxon>Pezizomycotina</taxon>
        <taxon>Sordariomycetes</taxon>
        <taxon>Sordariomycetidae</taxon>
        <taxon>Diaporthales</taxon>
        <taxon>Cytosporaceae</taxon>
        <taxon>Cytospora</taxon>
    </lineage>
</organism>
<reference evidence="4" key="1">
    <citation type="submission" date="2014-12" db="EMBL/GenBank/DDBJ databases">
        <title>Genome Sequence of Valsa Canker Pathogens Uncovers a Specific Adaption of Colonization on Woody Bark.</title>
        <authorList>
            <person name="Yin Z."/>
            <person name="Liu H."/>
            <person name="Gao X."/>
            <person name="Li Z."/>
            <person name="Song N."/>
            <person name="Ke X."/>
            <person name="Dai Q."/>
            <person name="Wu Y."/>
            <person name="Sun Y."/>
            <person name="Xu J.-R."/>
            <person name="Kang Z.K."/>
            <person name="Wang L."/>
            <person name="Huang L."/>
        </authorList>
    </citation>
    <scope>NUCLEOTIDE SEQUENCE [LARGE SCALE GENOMIC DNA]</scope>
    <source>
        <strain evidence="4">SXYL134</strain>
    </source>
</reference>
<feature type="region of interest" description="Disordered" evidence="1">
    <location>
        <begin position="114"/>
        <end position="174"/>
    </location>
</feature>
<dbReference type="AlphaFoldDB" id="A0A194UZ96"/>
<dbReference type="STRING" id="694573.A0A194UZ96"/>
<gene>
    <name evidence="3" type="ORF">VP1G_04357</name>
</gene>
<dbReference type="Pfam" id="PF20516">
    <property type="entry name" value="PDDEXK_12"/>
    <property type="match status" value="1"/>
</dbReference>
<evidence type="ECO:0000256" key="1">
    <source>
        <dbReference type="SAM" id="MobiDB-lite"/>
    </source>
</evidence>